<sequence length="184" mass="21203">MDDATMVACEARCARCREREWWCCGAVLREKMELWWCCGGALQRLDAAAMAGTSFTLAEKMNSRWIRSYRDGGSSHEDLDLFWFMVVREGWWSVRVVAADAEARRWRCGGSAVVARCSIFRRRGRQGGSCAVVCRLDARWWRRETRWRWSRWQRLDARIGGAVVAGEVRRCGGGYHGGGRREEN</sequence>
<name>A0A4D6LY64_VIGUN</name>
<keyword evidence="2" id="KW-1185">Reference proteome</keyword>
<dbReference type="Proteomes" id="UP000501690">
    <property type="component" value="Linkage Group LG5"/>
</dbReference>
<accession>A0A4D6LY64</accession>
<evidence type="ECO:0000313" key="2">
    <source>
        <dbReference type="Proteomes" id="UP000501690"/>
    </source>
</evidence>
<reference evidence="1 2" key="1">
    <citation type="submission" date="2019-04" db="EMBL/GenBank/DDBJ databases">
        <title>An improved genome assembly and genetic linkage map for asparagus bean, Vigna unguiculata ssp. sesquipedialis.</title>
        <authorList>
            <person name="Xia Q."/>
            <person name="Zhang R."/>
            <person name="Dong Y."/>
        </authorList>
    </citation>
    <scope>NUCLEOTIDE SEQUENCE [LARGE SCALE GENOMIC DNA]</scope>
    <source>
        <tissue evidence="1">Leaf</tissue>
    </source>
</reference>
<protein>
    <submittedName>
        <fullName evidence="1">Uncharacterized protein</fullName>
    </submittedName>
</protein>
<organism evidence="1 2">
    <name type="scientific">Vigna unguiculata</name>
    <name type="common">Cowpea</name>
    <dbReference type="NCBI Taxonomy" id="3917"/>
    <lineage>
        <taxon>Eukaryota</taxon>
        <taxon>Viridiplantae</taxon>
        <taxon>Streptophyta</taxon>
        <taxon>Embryophyta</taxon>
        <taxon>Tracheophyta</taxon>
        <taxon>Spermatophyta</taxon>
        <taxon>Magnoliopsida</taxon>
        <taxon>eudicotyledons</taxon>
        <taxon>Gunneridae</taxon>
        <taxon>Pentapetalae</taxon>
        <taxon>rosids</taxon>
        <taxon>fabids</taxon>
        <taxon>Fabales</taxon>
        <taxon>Fabaceae</taxon>
        <taxon>Papilionoideae</taxon>
        <taxon>50 kb inversion clade</taxon>
        <taxon>NPAAA clade</taxon>
        <taxon>indigoferoid/millettioid clade</taxon>
        <taxon>Phaseoleae</taxon>
        <taxon>Vigna</taxon>
    </lineage>
</organism>
<gene>
    <name evidence="1" type="ORF">DEO72_LG5g893</name>
</gene>
<proteinExistence type="predicted"/>
<evidence type="ECO:0000313" key="1">
    <source>
        <dbReference type="EMBL" id="QCD92824.1"/>
    </source>
</evidence>
<dbReference type="AlphaFoldDB" id="A0A4D6LY64"/>
<dbReference type="EMBL" id="CP039349">
    <property type="protein sequence ID" value="QCD92824.1"/>
    <property type="molecule type" value="Genomic_DNA"/>
</dbReference>